<dbReference type="AlphaFoldDB" id="A0A9Q3GDX5"/>
<name>A0A9Q3GDX5_9BASI</name>
<gene>
    <name evidence="1" type="ORF">O181_003450</name>
</gene>
<evidence type="ECO:0000313" key="1">
    <source>
        <dbReference type="EMBL" id="MBW0463735.1"/>
    </source>
</evidence>
<sequence>MWSNPTDSSVTPFEIKNLEKPTTPKFVIWKRRIISSLGMRNLKGILDNKERIRKTDPLKINKSELVYYFMIGYLDDKNYAKFVSEDKKNPGMLWKNIEDYYSYSSAESTASNFGKLFRIKLTSSS</sequence>
<keyword evidence="2" id="KW-1185">Reference proteome</keyword>
<organism evidence="1 2">
    <name type="scientific">Austropuccinia psidii MF-1</name>
    <dbReference type="NCBI Taxonomy" id="1389203"/>
    <lineage>
        <taxon>Eukaryota</taxon>
        <taxon>Fungi</taxon>
        <taxon>Dikarya</taxon>
        <taxon>Basidiomycota</taxon>
        <taxon>Pucciniomycotina</taxon>
        <taxon>Pucciniomycetes</taxon>
        <taxon>Pucciniales</taxon>
        <taxon>Sphaerophragmiaceae</taxon>
        <taxon>Austropuccinia</taxon>
    </lineage>
</organism>
<dbReference type="Proteomes" id="UP000765509">
    <property type="component" value="Unassembled WGS sequence"/>
</dbReference>
<proteinExistence type="predicted"/>
<reference evidence="1" key="1">
    <citation type="submission" date="2021-03" db="EMBL/GenBank/DDBJ databases">
        <title>Draft genome sequence of rust myrtle Austropuccinia psidii MF-1, a brazilian biotype.</title>
        <authorList>
            <person name="Quecine M.C."/>
            <person name="Pachon D.M.R."/>
            <person name="Bonatelli M.L."/>
            <person name="Correr F.H."/>
            <person name="Franceschini L.M."/>
            <person name="Leite T.F."/>
            <person name="Margarido G.R.A."/>
            <person name="Almeida C.A."/>
            <person name="Ferrarezi J.A."/>
            <person name="Labate C.A."/>
        </authorList>
    </citation>
    <scope>NUCLEOTIDE SEQUENCE</scope>
    <source>
        <strain evidence="1">MF-1</strain>
    </source>
</reference>
<comment type="caution">
    <text evidence="1">The sequence shown here is derived from an EMBL/GenBank/DDBJ whole genome shotgun (WGS) entry which is preliminary data.</text>
</comment>
<dbReference type="EMBL" id="AVOT02000621">
    <property type="protein sequence ID" value="MBW0463735.1"/>
    <property type="molecule type" value="Genomic_DNA"/>
</dbReference>
<protein>
    <submittedName>
        <fullName evidence="1">Uncharacterized protein</fullName>
    </submittedName>
</protein>
<evidence type="ECO:0000313" key="2">
    <source>
        <dbReference type="Proteomes" id="UP000765509"/>
    </source>
</evidence>
<accession>A0A9Q3GDX5</accession>